<sequence>KYRPKGSKGKILGNPVIGENVFLGEGTIVEPGAYIRGPAWIGKNCEIRHGAYLRENVITGDRCVLGNSSEFKNCLLLEGAHAPHFNYVGDSVLGRDVNLGAGVILSNYRLDGQVIRVSRAGSLVETGLRKFGAIIGDGASVGCNAVLNPGSLVAPKAKILPGTIWLGGRRKG</sequence>
<comment type="caution">
    <text evidence="4">The sequence shown here is derived from an EMBL/GenBank/DDBJ whole genome shotgun (WGS) entry which is preliminary data.</text>
</comment>
<dbReference type="PANTHER" id="PTHR43584">
    <property type="entry name" value="NUCLEOTIDYL TRANSFERASE"/>
    <property type="match status" value="1"/>
</dbReference>
<dbReference type="Gene3D" id="2.160.10.10">
    <property type="entry name" value="Hexapeptide repeat proteins"/>
    <property type="match status" value="1"/>
</dbReference>
<dbReference type="InterPro" id="IPR056729">
    <property type="entry name" value="GMPPB_C"/>
</dbReference>
<reference evidence="4 5" key="1">
    <citation type="submission" date="2015-10" db="EMBL/GenBank/DDBJ databases">
        <title>Metagenome-Assembled Genomes uncover a global brackish microbiome.</title>
        <authorList>
            <person name="Hugerth L.W."/>
            <person name="Larsson J."/>
            <person name="Alneberg J."/>
            <person name="Lindh M.V."/>
            <person name="Legrand C."/>
            <person name="Pinhassi J."/>
            <person name="Andersson A.F."/>
        </authorList>
    </citation>
    <scope>NUCLEOTIDE SEQUENCE [LARGE SCALE GENOMIC DNA]</scope>
    <source>
        <strain evidence="4">BACL18 MAG-120507-bin52</strain>
    </source>
</reference>
<dbReference type="EMBL" id="LIBO01000139">
    <property type="protein sequence ID" value="KRO62078.1"/>
    <property type="molecule type" value="Genomic_DNA"/>
</dbReference>
<evidence type="ECO:0000313" key="5">
    <source>
        <dbReference type="Proteomes" id="UP000051269"/>
    </source>
</evidence>
<gene>
    <name evidence="4" type="ORF">ABR82_00890</name>
</gene>
<dbReference type="Pfam" id="PF25087">
    <property type="entry name" value="GMPPB_C"/>
    <property type="match status" value="1"/>
</dbReference>
<keyword evidence="2" id="KW-0012">Acyltransferase</keyword>
<feature type="non-terminal residue" evidence="4">
    <location>
        <position position="1"/>
    </location>
</feature>
<evidence type="ECO:0000256" key="1">
    <source>
        <dbReference type="ARBA" id="ARBA00022679"/>
    </source>
</evidence>
<dbReference type="InterPro" id="IPR011004">
    <property type="entry name" value="Trimer_LpxA-like_sf"/>
</dbReference>
<dbReference type="GO" id="GO:0016746">
    <property type="term" value="F:acyltransferase activity"/>
    <property type="evidence" value="ECO:0007669"/>
    <property type="project" value="UniProtKB-KW"/>
</dbReference>
<accession>A0A0R2RHM0</accession>
<dbReference type="GO" id="GO:0016779">
    <property type="term" value="F:nucleotidyltransferase activity"/>
    <property type="evidence" value="ECO:0007669"/>
    <property type="project" value="UniProtKB-ARBA"/>
</dbReference>
<organism evidence="4 5">
    <name type="scientific">Verrucomicrobia subdivision 6 bacterium BACL9 MAG-120507-bin52</name>
    <dbReference type="NCBI Taxonomy" id="1655590"/>
    <lineage>
        <taxon>Bacteria</taxon>
        <taxon>Pseudomonadati</taxon>
        <taxon>Verrucomicrobiota</taxon>
        <taxon>Verrucomicrobiia</taxon>
        <taxon>Verrucomicrobiales</taxon>
        <taxon>Verrucomicrobia subdivision 6</taxon>
    </lineage>
</organism>
<keyword evidence="1" id="KW-0808">Transferase</keyword>
<proteinExistence type="predicted"/>
<dbReference type="AlphaFoldDB" id="A0A0R2RHM0"/>
<name>A0A0R2RHM0_9BACT</name>
<dbReference type="SUPFAM" id="SSF51161">
    <property type="entry name" value="Trimeric LpxA-like enzymes"/>
    <property type="match status" value="1"/>
</dbReference>
<dbReference type="InterPro" id="IPR050065">
    <property type="entry name" value="GlmU-like"/>
</dbReference>
<evidence type="ECO:0000259" key="3">
    <source>
        <dbReference type="Pfam" id="PF25087"/>
    </source>
</evidence>
<evidence type="ECO:0000256" key="2">
    <source>
        <dbReference type="ARBA" id="ARBA00023315"/>
    </source>
</evidence>
<dbReference type="Proteomes" id="UP000051269">
    <property type="component" value="Unassembled WGS sequence"/>
</dbReference>
<dbReference type="PANTHER" id="PTHR43584:SF8">
    <property type="entry name" value="N-ACETYLMURAMATE ALPHA-1-PHOSPHATE URIDYLYLTRANSFERASE"/>
    <property type="match status" value="1"/>
</dbReference>
<protein>
    <recommendedName>
        <fullName evidence="3">Mannose-1-phosphate guanyltransferase C-terminal domain-containing protein</fullName>
    </recommendedName>
</protein>
<feature type="domain" description="Mannose-1-phosphate guanyltransferase C-terminal" evidence="3">
    <location>
        <begin position="36"/>
        <end position="148"/>
    </location>
</feature>
<evidence type="ECO:0000313" key="4">
    <source>
        <dbReference type="EMBL" id="KRO62078.1"/>
    </source>
</evidence>